<dbReference type="AlphaFoldDB" id="A0A9W6F601"/>
<feature type="compositionally biased region" description="Gly residues" evidence="5">
    <location>
        <begin position="162"/>
        <end position="171"/>
    </location>
</feature>
<evidence type="ECO:0000256" key="1">
    <source>
        <dbReference type="ARBA" id="ARBA00004132"/>
    </source>
</evidence>
<dbReference type="SUPFAM" id="SSF48464">
    <property type="entry name" value="ENTH/VHS domain"/>
    <property type="match status" value="1"/>
</dbReference>
<dbReference type="InterPro" id="IPR013809">
    <property type="entry name" value="ENTH"/>
</dbReference>
<dbReference type="Gene3D" id="1.25.40.90">
    <property type="match status" value="1"/>
</dbReference>
<evidence type="ECO:0000259" key="6">
    <source>
        <dbReference type="PROSITE" id="PS50942"/>
    </source>
</evidence>
<sequence length="867" mass="86600">MARVVEAVQIFKKVEDVTAAKDDPSPVYLMDELAEMARGSAESSEKIADRIAKRLQNKSPVVKFKALRLIRHLLNKGCGQFQRSMQRHANLVREHTHYKGEPDPFKGDTPNQRVRDAAKEASEALFNTVMAQPVTSLGSRIQGFGSSAAPPQPSYHSSNNGAGSGASGAGTSGSRMVGFGSNSSSYAAPAATTSGNGSAGGSSFTQRGVNRPLTGSYGDGGGAGPASGGYGGGGGYTAPPVMATEVLGSEAQLVDSVCTPGGMRLAPDPDDLRRFVEAAGSVDGLKLAELLRDKMESSGPWQQLLRALYALEAVLLQGATQACGEIAVMFQSDPGPVQAAAGHTQAAVRERAGRVLKLLIGDDKPAAAAAAAVQAPAPAPVAVPQAAVDLLGGLDMLGSPVHGGGHSANQPQQQQPQQQRLATGGAAAGTDDIFSGLAVPVGPSVTQQQMGFNQQLHQQPMGGLAALSGHPAPLPQQPPQQHAAPVGASRPPVDPFAASDFLQPAAAPPPQQQQAAYAPQQNLLPQQQQQQQLQQQPWPVQQQGLQQAYGAVGGSGSGGGMQPKAATPIGPVPGASHAVPVSQHAMAAAPVPQAANVRPPLDDIFADMSLFGKTTAGRPGVAPPAGPGYGGASGAYGGVGGPAYGGGVGVMGYGNPAGTFGTAAPPPPPQQLLQAGRPAAPTHAAAPVGAAGGVDLLGLGPSASGASMGLGAGVGAGGYGAEAGGGPTYGAGAGVGPGSAGMGMGGYPGAPGGGLGAGYGSAVGMGGSGVGGGGMMVGPGGQVRYVGAGGQPPPMMGPANGQMPPLAQHSMAAGQPYGGWQHQPYSVQQQQHQQQQHMMSAGLTPQSQHSEQQRGGAAFDFVRDQFK</sequence>
<dbReference type="Proteomes" id="UP001165080">
    <property type="component" value="Unassembled WGS sequence"/>
</dbReference>
<feature type="region of interest" description="Disordered" evidence="5">
    <location>
        <begin position="184"/>
        <end position="221"/>
    </location>
</feature>
<gene>
    <name evidence="7" type="primary">PLEST003128</name>
    <name evidence="7" type="ORF">PLESTB_001167500</name>
</gene>
<dbReference type="InterPro" id="IPR008942">
    <property type="entry name" value="ENTH_VHS"/>
</dbReference>
<feature type="compositionally biased region" description="Low complexity" evidence="5">
    <location>
        <begin position="512"/>
        <end position="548"/>
    </location>
</feature>
<dbReference type="PANTHER" id="PTHR21514">
    <property type="entry name" value="AP-4 COMPLEX ACCESSORY SUBUNIT TEPSIN"/>
    <property type="match status" value="1"/>
</dbReference>
<feature type="region of interest" description="Disordered" evidence="5">
    <location>
        <begin position="142"/>
        <end position="171"/>
    </location>
</feature>
<keyword evidence="8" id="KW-1185">Reference proteome</keyword>
<dbReference type="EMBL" id="BRXU01000017">
    <property type="protein sequence ID" value="GLC56956.1"/>
    <property type="molecule type" value="Genomic_DNA"/>
</dbReference>
<feature type="region of interest" description="Disordered" evidence="5">
    <location>
        <begin position="398"/>
        <end position="429"/>
    </location>
</feature>
<comment type="caution">
    <text evidence="7">The sequence shown here is derived from an EMBL/GenBank/DDBJ whole genome shotgun (WGS) entry which is preliminary data.</text>
</comment>
<comment type="subcellular location">
    <subcellularLocation>
        <location evidence="1">Cytoplasmic vesicle</location>
        <location evidence="1">Clathrin-coated vesicle</location>
    </subcellularLocation>
    <subcellularLocation>
        <location evidence="2">Golgi apparatus</location>
        <location evidence="2">trans-Golgi network</location>
    </subcellularLocation>
</comment>
<feature type="compositionally biased region" description="Low complexity" evidence="5">
    <location>
        <begin position="410"/>
        <end position="429"/>
    </location>
</feature>
<dbReference type="OrthoDB" id="118154at2759"/>
<feature type="region of interest" description="Disordered" evidence="5">
    <location>
        <begin position="97"/>
        <end position="118"/>
    </location>
</feature>
<evidence type="ECO:0000256" key="2">
    <source>
        <dbReference type="ARBA" id="ARBA00004601"/>
    </source>
</evidence>
<evidence type="ECO:0000313" key="7">
    <source>
        <dbReference type="EMBL" id="GLC56956.1"/>
    </source>
</evidence>
<feature type="compositionally biased region" description="Gly residues" evidence="5">
    <location>
        <begin position="551"/>
        <end position="561"/>
    </location>
</feature>
<feature type="region of interest" description="Disordered" evidence="5">
    <location>
        <begin position="809"/>
        <end position="855"/>
    </location>
</feature>
<dbReference type="PANTHER" id="PTHR21514:SF0">
    <property type="entry name" value="AP-4 COMPLEX ACCESSORY SUBUNIT TEPSIN"/>
    <property type="match status" value="1"/>
</dbReference>
<dbReference type="InterPro" id="IPR039273">
    <property type="entry name" value="TEPSIN"/>
</dbReference>
<dbReference type="InterPro" id="IPR035802">
    <property type="entry name" value="ENTH/VHS_tepsin"/>
</dbReference>
<feature type="compositionally biased region" description="Low complexity" evidence="5">
    <location>
        <begin position="821"/>
        <end position="837"/>
    </location>
</feature>
<keyword evidence="4" id="KW-0968">Cytoplasmic vesicle</keyword>
<accession>A0A9W6F601</accession>
<feature type="compositionally biased region" description="Basic and acidic residues" evidence="5">
    <location>
        <begin position="97"/>
        <end position="106"/>
    </location>
</feature>
<proteinExistence type="predicted"/>
<feature type="compositionally biased region" description="Low complexity" evidence="5">
    <location>
        <begin position="184"/>
        <end position="196"/>
    </location>
</feature>
<evidence type="ECO:0000256" key="3">
    <source>
        <dbReference type="ARBA" id="ARBA00023034"/>
    </source>
</evidence>
<protein>
    <submittedName>
        <fullName evidence="7">AP-4 complex accessory subunit Tepsin</fullName>
    </submittedName>
</protein>
<evidence type="ECO:0000256" key="5">
    <source>
        <dbReference type="SAM" id="MobiDB-lite"/>
    </source>
</evidence>
<dbReference type="Pfam" id="PF01417">
    <property type="entry name" value="ENTH"/>
    <property type="match status" value="1"/>
</dbReference>
<dbReference type="PROSITE" id="PS50942">
    <property type="entry name" value="ENTH"/>
    <property type="match status" value="1"/>
</dbReference>
<feature type="domain" description="ENTH" evidence="6">
    <location>
        <begin position="2"/>
        <end position="135"/>
    </location>
</feature>
<dbReference type="GO" id="GO:0030136">
    <property type="term" value="C:clathrin-coated vesicle"/>
    <property type="evidence" value="ECO:0007669"/>
    <property type="project" value="UniProtKB-SubCell"/>
</dbReference>
<organism evidence="7 8">
    <name type="scientific">Pleodorina starrii</name>
    <dbReference type="NCBI Taxonomy" id="330485"/>
    <lineage>
        <taxon>Eukaryota</taxon>
        <taxon>Viridiplantae</taxon>
        <taxon>Chlorophyta</taxon>
        <taxon>core chlorophytes</taxon>
        <taxon>Chlorophyceae</taxon>
        <taxon>CS clade</taxon>
        <taxon>Chlamydomonadales</taxon>
        <taxon>Volvocaceae</taxon>
        <taxon>Pleodorina</taxon>
    </lineage>
</organism>
<dbReference type="GO" id="GO:0032588">
    <property type="term" value="C:trans-Golgi network membrane"/>
    <property type="evidence" value="ECO:0007669"/>
    <property type="project" value="TreeGrafter"/>
</dbReference>
<name>A0A9W6F601_9CHLO</name>
<keyword evidence="3" id="KW-0333">Golgi apparatus</keyword>
<reference evidence="7 8" key="1">
    <citation type="journal article" date="2023" name="Commun. Biol.">
        <title>Reorganization of the ancestral sex-determining regions during the evolution of trioecy in Pleodorina starrii.</title>
        <authorList>
            <person name="Takahashi K."/>
            <person name="Suzuki S."/>
            <person name="Kawai-Toyooka H."/>
            <person name="Yamamoto K."/>
            <person name="Hamaji T."/>
            <person name="Ootsuki R."/>
            <person name="Yamaguchi H."/>
            <person name="Kawachi M."/>
            <person name="Higashiyama T."/>
            <person name="Nozaki H."/>
        </authorList>
    </citation>
    <scope>NUCLEOTIDE SEQUENCE [LARGE SCALE GENOMIC DNA]</scope>
    <source>
        <strain evidence="7 8">NIES-4479</strain>
    </source>
</reference>
<evidence type="ECO:0000256" key="4">
    <source>
        <dbReference type="ARBA" id="ARBA00023329"/>
    </source>
</evidence>
<evidence type="ECO:0000313" key="8">
    <source>
        <dbReference type="Proteomes" id="UP001165080"/>
    </source>
</evidence>
<feature type="region of interest" description="Disordered" evidence="5">
    <location>
        <begin position="463"/>
        <end position="567"/>
    </location>
</feature>
<dbReference type="CDD" id="cd03572">
    <property type="entry name" value="ENTH_like_Tepsin"/>
    <property type="match status" value="1"/>
</dbReference>